<proteinExistence type="predicted"/>
<dbReference type="RefSeq" id="WP_246424971.1">
    <property type="nucleotide sequence ID" value="NZ_JACCFO010000001.1"/>
</dbReference>
<evidence type="ECO:0000313" key="3">
    <source>
        <dbReference type="Proteomes" id="UP000575985"/>
    </source>
</evidence>
<dbReference type="Proteomes" id="UP000575985">
    <property type="component" value="Unassembled WGS sequence"/>
</dbReference>
<reference evidence="2 3" key="1">
    <citation type="submission" date="2020-07" db="EMBL/GenBank/DDBJ databases">
        <title>Sequencing the genomes of 1000 actinobacteria strains.</title>
        <authorList>
            <person name="Klenk H.-P."/>
        </authorList>
    </citation>
    <scope>NUCLEOTIDE SEQUENCE [LARGE SCALE GENOMIC DNA]</scope>
    <source>
        <strain evidence="2 3">DSM 45927</strain>
    </source>
</reference>
<gene>
    <name evidence="2" type="ORF">HNR12_000048</name>
</gene>
<dbReference type="AlphaFoldDB" id="A0A853BGL8"/>
<keyword evidence="1" id="KW-0472">Membrane</keyword>
<accession>A0A853BGL8</accession>
<keyword evidence="1" id="KW-0812">Transmembrane</keyword>
<feature type="transmembrane region" description="Helical" evidence="1">
    <location>
        <begin position="88"/>
        <end position="106"/>
    </location>
</feature>
<keyword evidence="1" id="KW-1133">Transmembrane helix</keyword>
<evidence type="ECO:0000256" key="1">
    <source>
        <dbReference type="SAM" id="Phobius"/>
    </source>
</evidence>
<evidence type="ECO:0000313" key="2">
    <source>
        <dbReference type="EMBL" id="NYI93771.1"/>
    </source>
</evidence>
<feature type="transmembrane region" description="Helical" evidence="1">
    <location>
        <begin position="112"/>
        <end position="135"/>
    </location>
</feature>
<keyword evidence="3" id="KW-1185">Reference proteome</keyword>
<comment type="caution">
    <text evidence="2">The sequence shown here is derived from an EMBL/GenBank/DDBJ whole genome shotgun (WGS) entry which is preliminary data.</text>
</comment>
<feature type="transmembrane region" description="Helical" evidence="1">
    <location>
        <begin position="16"/>
        <end position="36"/>
    </location>
</feature>
<organism evidence="2 3">
    <name type="scientific">Streptomonospora nanhaiensis</name>
    <dbReference type="NCBI Taxonomy" id="1323731"/>
    <lineage>
        <taxon>Bacteria</taxon>
        <taxon>Bacillati</taxon>
        <taxon>Actinomycetota</taxon>
        <taxon>Actinomycetes</taxon>
        <taxon>Streptosporangiales</taxon>
        <taxon>Nocardiopsidaceae</taxon>
        <taxon>Streptomonospora</taxon>
    </lineage>
</organism>
<feature type="transmembrane region" description="Helical" evidence="1">
    <location>
        <begin position="48"/>
        <end position="67"/>
    </location>
</feature>
<sequence length="140" mass="15106">MFDMEEAAVSYEERRVWVYGLVALVVPVGYFGLVMAQVPGTAVADIGYVVPMLVAIGVALPLNMLFGPRQRARLDERDAAINRHGEHIGFYVLAAVTAAALGLTMAGVPHFWIANVLYLGFVLNALTASAAKIVAYRRGL</sequence>
<name>A0A853BGL8_9ACTN</name>
<dbReference type="EMBL" id="JACCFO010000001">
    <property type="protein sequence ID" value="NYI93771.1"/>
    <property type="molecule type" value="Genomic_DNA"/>
</dbReference>
<protein>
    <submittedName>
        <fullName evidence="2">Uncharacterized protein</fullName>
    </submittedName>
</protein>